<dbReference type="EMBL" id="LGST01000058">
    <property type="protein sequence ID" value="KND96186.1"/>
    <property type="molecule type" value="Genomic_DNA"/>
</dbReference>
<gene>
    <name evidence="1" type="ORF">QG37_07548</name>
</gene>
<dbReference type="VEuPathDB" id="FungiDB:QG37_07548"/>
<dbReference type="AlphaFoldDB" id="A0A0L0NPV4"/>
<protein>
    <submittedName>
        <fullName evidence="1">Uncharacterized protein</fullName>
    </submittedName>
</protein>
<sequence>MQKESSRVSFGAGAVKFVMGKVGLTQKWGQASDQLDRSNSFVLSPAGPYAAPG</sequence>
<evidence type="ECO:0000313" key="1">
    <source>
        <dbReference type="EMBL" id="KND96186.1"/>
    </source>
</evidence>
<name>A0A0L0NPV4_CANAR</name>
<reference evidence="2" key="1">
    <citation type="journal article" date="2015" name="BMC Genomics">
        <title>Draft genome of a commonly misdiagnosed multidrug resistant pathogen Candida auris.</title>
        <authorList>
            <person name="Chatterjee S."/>
            <person name="Alampalli S.V."/>
            <person name="Nageshan R.K."/>
            <person name="Chettiar S.T."/>
            <person name="Joshi S."/>
            <person name="Tatu U.S."/>
        </authorList>
    </citation>
    <scope>NUCLEOTIDE SEQUENCE [LARGE SCALE GENOMIC DNA]</scope>
    <source>
        <strain evidence="2">6684</strain>
    </source>
</reference>
<proteinExistence type="predicted"/>
<accession>A0A0L0NPV4</accession>
<evidence type="ECO:0000313" key="2">
    <source>
        <dbReference type="Proteomes" id="UP000037122"/>
    </source>
</evidence>
<dbReference type="Proteomes" id="UP000037122">
    <property type="component" value="Unassembled WGS sequence"/>
</dbReference>
<comment type="caution">
    <text evidence="1">The sequence shown here is derived from an EMBL/GenBank/DDBJ whole genome shotgun (WGS) entry which is preliminary data.</text>
</comment>
<organism evidence="1 2">
    <name type="scientific">Candidozyma auris</name>
    <name type="common">Yeast</name>
    <name type="synonym">Candida auris</name>
    <dbReference type="NCBI Taxonomy" id="498019"/>
    <lineage>
        <taxon>Eukaryota</taxon>
        <taxon>Fungi</taxon>
        <taxon>Dikarya</taxon>
        <taxon>Ascomycota</taxon>
        <taxon>Saccharomycotina</taxon>
        <taxon>Pichiomycetes</taxon>
        <taxon>Metschnikowiaceae</taxon>
        <taxon>Candidozyma</taxon>
    </lineage>
</organism>